<dbReference type="EMBL" id="JAIGNQ010000002">
    <property type="protein sequence ID" value="MBX7488564.1"/>
    <property type="molecule type" value="Genomic_DNA"/>
</dbReference>
<dbReference type="RefSeq" id="WP_221597897.1">
    <property type="nucleotide sequence ID" value="NZ_JAIGNQ010000002.1"/>
</dbReference>
<name>A0ABS7JEW0_9SPHN</name>
<dbReference type="Proteomes" id="UP000776651">
    <property type="component" value="Unassembled WGS sequence"/>
</dbReference>
<gene>
    <name evidence="1" type="ORF">K3177_08555</name>
</gene>
<keyword evidence="2" id="KW-1185">Reference proteome</keyword>
<sequence length="177" mass="20019">MTPIEDAVRRSIAGHVISIADWQRALLFLGDRGNAPHGDESFANYQFSGAMNEEIWDILAYLFVMRANDRSIFFPECCQSARVPRERFLAHLNGLVEQRFVLCTPDRSDSDDFNLQLSPRGREIVEEAIWAADSERPGGILAASAWHLPDEFIKNDIARSLNVSSSAVERHLANFRE</sequence>
<organism evidence="1 2">
    <name type="scientific">Qipengyuania pacifica</name>
    <dbReference type="NCBI Taxonomy" id="2860199"/>
    <lineage>
        <taxon>Bacteria</taxon>
        <taxon>Pseudomonadati</taxon>
        <taxon>Pseudomonadota</taxon>
        <taxon>Alphaproteobacteria</taxon>
        <taxon>Sphingomonadales</taxon>
        <taxon>Erythrobacteraceae</taxon>
        <taxon>Qipengyuania</taxon>
    </lineage>
</organism>
<protein>
    <recommendedName>
        <fullName evidence="3">MarR family transcriptional regulator</fullName>
    </recommendedName>
</protein>
<evidence type="ECO:0000313" key="1">
    <source>
        <dbReference type="EMBL" id="MBX7488564.1"/>
    </source>
</evidence>
<comment type="caution">
    <text evidence="1">The sequence shown here is derived from an EMBL/GenBank/DDBJ whole genome shotgun (WGS) entry which is preliminary data.</text>
</comment>
<evidence type="ECO:0008006" key="3">
    <source>
        <dbReference type="Google" id="ProtNLM"/>
    </source>
</evidence>
<proteinExistence type="predicted"/>
<accession>A0ABS7JEW0</accession>
<evidence type="ECO:0000313" key="2">
    <source>
        <dbReference type="Proteomes" id="UP000776651"/>
    </source>
</evidence>
<reference evidence="1 2" key="1">
    <citation type="submission" date="2021-08" db="EMBL/GenBank/DDBJ databases">
        <title>Comparative Genomics Analysis of the Genus Qipengyuania Reveals Extensive Genetic Diversity and Metabolic Versatility, Including the Description of Fifteen Novel Species.</title>
        <authorList>
            <person name="Liu Y."/>
        </authorList>
    </citation>
    <scope>NUCLEOTIDE SEQUENCE [LARGE SCALE GENOMIC DNA]</scope>
    <source>
        <strain evidence="1 2">GH25</strain>
    </source>
</reference>